<sequence length="939" mass="107419">MNNIELRDNAIKFVNTWQPLVEKGNIGERQHDREFMSDFYEVFGISRINYRQGFEFKVSIDGRDKRIDSLLPGELIIEMESQGHDIINDPKSGYPQAARYAYALSDEDKPKYILSCDFEHFYLREPATDRIWTTTLQDFVKNINIFNFLSGYEQIVQQKQVEVNKKAAESISAVYNSVLEAGVPQNAAALLMTRIVFALFADDTGIFSRNGVFFELLSNTKDDGSDLLIQLINMFNTLNTPDSQWLAKTRDFTYINGGLFAMDLAKYTTNLGVKFDKKIRQSLIDAATFDWSKVSPVIFGSMFEGALDPEKRHDLGAHFTSETNILKVVDSLFMNSLRQKYREASHKPIARNLRIKALEDLHDEITGLRFLDPACGSGNFLIVAYRELRRLEHDVLEALLMAEATKRGQTKYDLPLGFMENNIKVEVSQFYGIEIQGYAVSIARVGMWLMDHLMDIEASQIFGQFYTRIPLHNAANIAQANALTNDWIRVFDDDENSGDVNEKFTRLDVKNLTFIFGNPPFIGKSTMNPDQKQDLMGVLGDKIKNWKSLDFVSGWYAKALELMHQNHGIRAALVSTNSICQGEQAISLWPFMFNNGAIINFAHQTFKWDNNGAAVFVVIVGFSLEDMARKMLFEYADIKGLAYGITVPTINEYLQPDPPLNLKKSTKQISGYPEMRWGSKLTDNQNFLFERSDAIKLVKAYPVVKSWLHRYYSARELINNDPRVALYLADVPASSIRQVSPVMERIKAVQEFRSRSKKRATREKAITPTLYQEDHVLKGNFLAIPRVSSQRRDYVPMGFLQYPDLVSDSMFEVKADEFLFAILQSRMHQVWLRHVGGRLKGDLRYSNTLIYNTFVIPKAPESVNAKISTNAHQILKTRQQYIDLGQTLADLYDPLLMPASLRKFHKKNDELVDSLYGLNNPSDTQRFSRLSDLYRQGTE</sequence>
<dbReference type="Proteomes" id="UP000014249">
    <property type="component" value="Unassembled WGS sequence"/>
</dbReference>
<dbReference type="Pfam" id="PF20465">
    <property type="entry name" value="MmeI_hel"/>
    <property type="match status" value="1"/>
</dbReference>
<reference evidence="10 11" key="1">
    <citation type="journal article" date="2013" name="PLoS ONE">
        <title>Lactobacillus paracasei comparative genomics: towards species pan-genome definition and exploitation of diversity.</title>
        <authorList>
            <person name="Smokvina T."/>
            <person name="Wels M."/>
            <person name="Polka J."/>
            <person name="Chervaux C."/>
            <person name="Brisse S."/>
            <person name="Boekhorst J."/>
            <person name="van Hylckama Vlieg J.E."/>
            <person name="Siezen R.J."/>
        </authorList>
    </citation>
    <scope>NUCLEOTIDE SEQUENCE [LARGE SCALE GENOMIC DNA]</scope>
    <source>
        <strain evidence="10 11">CNCM I-4270</strain>
    </source>
</reference>
<dbReference type="InterPro" id="IPR046820">
    <property type="entry name" value="MmeI_TRD"/>
</dbReference>
<dbReference type="InterPro" id="IPR046818">
    <property type="entry name" value="MmeI_C"/>
</dbReference>
<dbReference type="InterPro" id="IPR029063">
    <property type="entry name" value="SAM-dependent_MTases_sf"/>
</dbReference>
<feature type="domain" description="MmeI-like DNA-methyltransferase" evidence="9">
    <location>
        <begin position="355"/>
        <end position="633"/>
    </location>
</feature>
<dbReference type="Pfam" id="PF20466">
    <property type="entry name" value="MmeI_TRD"/>
    <property type="match status" value="1"/>
</dbReference>
<dbReference type="PRINTS" id="PR00507">
    <property type="entry name" value="N12N6MTFRASE"/>
</dbReference>
<evidence type="ECO:0000256" key="3">
    <source>
        <dbReference type="ARBA" id="ARBA00022679"/>
    </source>
</evidence>
<dbReference type="Pfam" id="PF20467">
    <property type="entry name" value="MmeI_C"/>
    <property type="match status" value="1"/>
</dbReference>
<feature type="domain" description="MmeI-like helicase spacer" evidence="6">
    <location>
        <begin position="188"/>
        <end position="260"/>
    </location>
</feature>
<comment type="caution">
    <text evidence="10">The sequence shown here is derived from an EMBL/GenBank/DDBJ whole genome shotgun (WGS) entry which is preliminary data.</text>
</comment>
<dbReference type="PANTHER" id="PTHR33841">
    <property type="entry name" value="DNA METHYLTRANSFERASE YEEA-RELATED"/>
    <property type="match status" value="1"/>
</dbReference>
<dbReference type="PANTHER" id="PTHR33841:SF1">
    <property type="entry name" value="DNA METHYLTRANSFERASE A"/>
    <property type="match status" value="1"/>
</dbReference>
<keyword evidence="2 10" id="KW-0489">Methyltransferase</keyword>
<evidence type="ECO:0000256" key="1">
    <source>
        <dbReference type="ARBA" id="ARBA00011900"/>
    </source>
</evidence>
<evidence type="ECO:0000259" key="5">
    <source>
        <dbReference type="Pfam" id="PF20464"/>
    </source>
</evidence>
<evidence type="ECO:0000256" key="4">
    <source>
        <dbReference type="ARBA" id="ARBA00047942"/>
    </source>
</evidence>
<evidence type="ECO:0000313" key="10">
    <source>
        <dbReference type="EMBL" id="EPC49950.1"/>
    </source>
</evidence>
<proteinExistence type="predicted"/>
<evidence type="ECO:0000259" key="7">
    <source>
        <dbReference type="Pfam" id="PF20466"/>
    </source>
</evidence>
<dbReference type="PROSITE" id="PS00092">
    <property type="entry name" value="N6_MTASE"/>
    <property type="match status" value="1"/>
</dbReference>
<protein>
    <recommendedName>
        <fullName evidence="1">site-specific DNA-methyltransferase (adenine-specific)</fullName>
        <ecNumber evidence="1">2.1.1.72</ecNumber>
    </recommendedName>
</protein>
<accession>A0A8E0IE30</accession>
<evidence type="ECO:0000259" key="8">
    <source>
        <dbReference type="Pfam" id="PF20467"/>
    </source>
</evidence>
<feature type="domain" description="MmeI-like N-terminal" evidence="5">
    <location>
        <begin position="9"/>
        <end position="180"/>
    </location>
</feature>
<feature type="domain" description="MmeI-like target recognition" evidence="7">
    <location>
        <begin position="662"/>
        <end position="858"/>
    </location>
</feature>
<dbReference type="InterPro" id="IPR002052">
    <property type="entry name" value="DNA_methylase_N6_adenine_CS"/>
</dbReference>
<dbReference type="GO" id="GO:0009007">
    <property type="term" value="F:site-specific DNA-methyltransferase (adenine-specific) activity"/>
    <property type="evidence" value="ECO:0007669"/>
    <property type="project" value="UniProtKB-EC"/>
</dbReference>
<dbReference type="GO" id="GO:0032259">
    <property type="term" value="P:methylation"/>
    <property type="evidence" value="ECO:0007669"/>
    <property type="project" value="UniProtKB-KW"/>
</dbReference>
<keyword evidence="3 10" id="KW-0808">Transferase</keyword>
<dbReference type="InterPro" id="IPR046816">
    <property type="entry name" value="MmeI_Mtase"/>
</dbReference>
<dbReference type="InterPro" id="IPR046817">
    <property type="entry name" value="MmeI_N"/>
</dbReference>
<dbReference type="EC" id="2.1.1.72" evidence="1"/>
<comment type="catalytic activity">
    <reaction evidence="4">
        <text>a 2'-deoxyadenosine in DNA + S-adenosyl-L-methionine = an N(6)-methyl-2'-deoxyadenosine in DNA + S-adenosyl-L-homocysteine + H(+)</text>
        <dbReference type="Rhea" id="RHEA:15197"/>
        <dbReference type="Rhea" id="RHEA-COMP:12418"/>
        <dbReference type="Rhea" id="RHEA-COMP:12419"/>
        <dbReference type="ChEBI" id="CHEBI:15378"/>
        <dbReference type="ChEBI" id="CHEBI:57856"/>
        <dbReference type="ChEBI" id="CHEBI:59789"/>
        <dbReference type="ChEBI" id="CHEBI:90615"/>
        <dbReference type="ChEBI" id="CHEBI:90616"/>
        <dbReference type="EC" id="2.1.1.72"/>
    </reaction>
</comment>
<gene>
    <name evidence="10" type="ORF">Lpp77_15982</name>
</gene>
<dbReference type="AlphaFoldDB" id="A0A8E0IE30"/>
<evidence type="ECO:0000259" key="6">
    <source>
        <dbReference type="Pfam" id="PF20465"/>
    </source>
</evidence>
<dbReference type="SUPFAM" id="SSF53335">
    <property type="entry name" value="S-adenosyl-L-methionine-dependent methyltransferases"/>
    <property type="match status" value="1"/>
</dbReference>
<dbReference type="EMBL" id="ANJX01000430">
    <property type="protein sequence ID" value="EPC49950.1"/>
    <property type="molecule type" value="Genomic_DNA"/>
</dbReference>
<dbReference type="Gene3D" id="3.40.50.150">
    <property type="entry name" value="Vaccinia Virus protein VP39"/>
    <property type="match status" value="1"/>
</dbReference>
<name>A0A8E0IE30_LACPA</name>
<feature type="domain" description="MmeI-like C-terminal" evidence="8">
    <location>
        <begin position="865"/>
        <end position="937"/>
    </location>
</feature>
<dbReference type="GO" id="GO:0003676">
    <property type="term" value="F:nucleic acid binding"/>
    <property type="evidence" value="ECO:0007669"/>
    <property type="project" value="InterPro"/>
</dbReference>
<evidence type="ECO:0000259" key="9">
    <source>
        <dbReference type="Pfam" id="PF20473"/>
    </source>
</evidence>
<dbReference type="InterPro" id="IPR050953">
    <property type="entry name" value="N4_N6_ade-DNA_methylase"/>
</dbReference>
<organism evidence="10 11">
    <name type="scientific">Lacticaseibacillus paracasei subsp. paracasei CNCM I-4270</name>
    <dbReference type="NCBI Taxonomy" id="1256202"/>
    <lineage>
        <taxon>Bacteria</taxon>
        <taxon>Bacillati</taxon>
        <taxon>Bacillota</taxon>
        <taxon>Bacilli</taxon>
        <taxon>Lactobacillales</taxon>
        <taxon>Lactobacillaceae</taxon>
        <taxon>Lacticaseibacillus</taxon>
    </lineage>
</organism>
<dbReference type="Pfam" id="PF20473">
    <property type="entry name" value="MmeI_Mtase"/>
    <property type="match status" value="1"/>
</dbReference>
<dbReference type="Pfam" id="PF20464">
    <property type="entry name" value="MmeI_N"/>
    <property type="match status" value="1"/>
</dbReference>
<evidence type="ECO:0000313" key="11">
    <source>
        <dbReference type="Proteomes" id="UP000014249"/>
    </source>
</evidence>
<dbReference type="InterPro" id="IPR046819">
    <property type="entry name" value="MmeI_hel"/>
</dbReference>
<evidence type="ECO:0000256" key="2">
    <source>
        <dbReference type="ARBA" id="ARBA00022603"/>
    </source>
</evidence>